<proteinExistence type="predicted"/>
<dbReference type="Pfam" id="PF13676">
    <property type="entry name" value="TIR_2"/>
    <property type="match status" value="1"/>
</dbReference>
<reference evidence="2" key="1">
    <citation type="submission" date="2019-11" db="EMBL/GenBank/DDBJ databases">
        <authorList>
            <person name="Feng L."/>
        </authorList>
    </citation>
    <scope>NUCLEOTIDE SEQUENCE</scope>
    <source>
        <strain evidence="2">RtorquesLFYP15</strain>
    </source>
</reference>
<dbReference type="SMART" id="SM00255">
    <property type="entry name" value="TIR"/>
    <property type="match status" value="1"/>
</dbReference>
<dbReference type="EMBL" id="CACRUQ010000005">
    <property type="protein sequence ID" value="VYT79184.1"/>
    <property type="molecule type" value="Genomic_DNA"/>
</dbReference>
<accession>A0A6N2ZI95</accession>
<gene>
    <name evidence="2" type="ORF">RTLFYP15_00732</name>
</gene>
<dbReference type="AlphaFoldDB" id="A0A6N2ZI95"/>
<evidence type="ECO:0000313" key="2">
    <source>
        <dbReference type="EMBL" id="VYT79184.1"/>
    </source>
</evidence>
<organism evidence="2">
    <name type="scientific">[Ruminococcus] torques</name>
    <dbReference type="NCBI Taxonomy" id="33039"/>
    <lineage>
        <taxon>Bacteria</taxon>
        <taxon>Bacillati</taxon>
        <taxon>Bacillota</taxon>
        <taxon>Clostridia</taxon>
        <taxon>Lachnospirales</taxon>
        <taxon>Lachnospiraceae</taxon>
        <taxon>Mediterraneibacter</taxon>
    </lineage>
</organism>
<dbReference type="SUPFAM" id="SSF52200">
    <property type="entry name" value="Toll/Interleukin receptor TIR domain"/>
    <property type="match status" value="1"/>
</dbReference>
<dbReference type="InterPro" id="IPR035897">
    <property type="entry name" value="Toll_tir_struct_dom_sf"/>
</dbReference>
<dbReference type="GO" id="GO:0007165">
    <property type="term" value="P:signal transduction"/>
    <property type="evidence" value="ECO:0007669"/>
    <property type="project" value="InterPro"/>
</dbReference>
<dbReference type="Gene3D" id="3.40.50.10140">
    <property type="entry name" value="Toll/interleukin-1 receptor homology (TIR) domain"/>
    <property type="match status" value="1"/>
</dbReference>
<sequence length="300" mass="35510">MRMELLEKLKTRIKEISCNELRRIYPFQLQEWVGVEERELGTFIDELLNANLMEEKYDFQCDCGNDCTVYQKELERNGFVCPECDRNYILNEIAGKATVLYEIDKKSLLRYDQSSIDLKKRLRIVGEEKDELRFPVEYERHDEVQKERKVKIFLSYAHADESFKDELYKHMSPLKRSEKIKMWSDEELLPGSSFNDEIKEELEQSDIIILLISADFIASDYCYEKEMKNAISRAEKEECYVVPVIVRDCQWQYTPLKDILALPKNGKSVKGYEDRDKAYSEIAEGIGKIVDICYQKYNKK</sequence>
<protein>
    <submittedName>
        <fullName evidence="2">TIR domain protein</fullName>
    </submittedName>
</protein>
<name>A0A6N2ZI95_9FIRM</name>
<dbReference type="PROSITE" id="PS50104">
    <property type="entry name" value="TIR"/>
    <property type="match status" value="1"/>
</dbReference>
<evidence type="ECO:0000259" key="1">
    <source>
        <dbReference type="PROSITE" id="PS50104"/>
    </source>
</evidence>
<feature type="domain" description="TIR" evidence="1">
    <location>
        <begin position="148"/>
        <end position="290"/>
    </location>
</feature>
<dbReference type="InterPro" id="IPR000157">
    <property type="entry name" value="TIR_dom"/>
</dbReference>